<feature type="transmembrane region" description="Helical" evidence="5">
    <location>
        <begin position="327"/>
        <end position="344"/>
    </location>
</feature>
<comment type="subcellular location">
    <subcellularLocation>
        <location evidence="1">Membrane</location>
        <topology evidence="1">Multi-pass membrane protein</topology>
    </subcellularLocation>
</comment>
<protein>
    <recommendedName>
        <fullName evidence="8">Acetyl-coenzyme A transporter 1</fullName>
    </recommendedName>
</protein>
<dbReference type="PANTHER" id="PTHR12778:SF9">
    <property type="entry name" value="ACETYL-COENZYME A TRANSPORTER 1"/>
    <property type="match status" value="1"/>
</dbReference>
<gene>
    <name evidence="6" type="ORF">MERGE_001910</name>
</gene>
<organism evidence="6 7">
    <name type="scientific">Pneumocystis wakefieldiae</name>
    <dbReference type="NCBI Taxonomy" id="38082"/>
    <lineage>
        <taxon>Eukaryota</taxon>
        <taxon>Fungi</taxon>
        <taxon>Dikarya</taxon>
        <taxon>Ascomycota</taxon>
        <taxon>Taphrinomycotina</taxon>
        <taxon>Pneumocystomycetes</taxon>
        <taxon>Pneumocystaceae</taxon>
        <taxon>Pneumocystis</taxon>
    </lineage>
</organism>
<feature type="transmembrane region" description="Helical" evidence="5">
    <location>
        <begin position="486"/>
        <end position="506"/>
    </location>
</feature>
<dbReference type="GO" id="GO:0008521">
    <property type="term" value="F:acetyl-CoA transmembrane transporter activity"/>
    <property type="evidence" value="ECO:0007669"/>
    <property type="project" value="InterPro"/>
</dbReference>
<evidence type="ECO:0000256" key="2">
    <source>
        <dbReference type="ARBA" id="ARBA00022692"/>
    </source>
</evidence>
<dbReference type="PANTHER" id="PTHR12778">
    <property type="entry name" value="SOLUTE CARRIER FAMILY 33 ACETYL-COA TRANSPORTER -RELATED"/>
    <property type="match status" value="1"/>
</dbReference>
<dbReference type="InterPro" id="IPR004752">
    <property type="entry name" value="AmpG_permease/AT-1"/>
</dbReference>
<sequence>MNQQKSLLEKAQLWICGKKQNVLSICRKIRYLDNKGNRKGMQQRKFNEKVNSKRSMNFEKNHNLREKEQRNSMSSIILLVFLYLLQGVPLGLVMGSLPYLLQPHLSFTSLGFFSLASYPYSLKLFWSPIVDTVYNKKWGRRKSWIIPVQGSIGLCLLWISYNIQQWIEEATKSLKQITAVFFILVFLCATQDIAVDGWALTLLSEENLIYASTAQSVGLNTGYFFSFTVFLAFNSSDFSNKYFRSVKKDFGLISLSGYMRFWGWVFLISTMFISFFQNEPRKKYSSLRNVRLFIFVHLIAKIGSSATDATLNLKLLEKGLKKEDLSIAILINFPFELIFGYYAAKWSSVSRRLLPWTYAYIGRLIASFIGILIVYKFPYNGKIDSVYFYIIIFQNMISSFMNTIQFISITAFHTRIADPIIGGTYMTLLNTVSNLGGTWPRYFVFESIDFFTKSYCSKNITNKCTTHEQISLCKELNGHCIKKIDGYYIINFLSIFIGFLLFFLFIKPSVEKLQKLPLKAWKINAIDRPSF</sequence>
<dbReference type="Proteomes" id="UP000663699">
    <property type="component" value="Chromosome 3"/>
</dbReference>
<evidence type="ECO:0000256" key="5">
    <source>
        <dbReference type="SAM" id="Phobius"/>
    </source>
</evidence>
<feature type="transmembrane region" description="Helical" evidence="5">
    <location>
        <begin position="143"/>
        <end position="161"/>
    </location>
</feature>
<feature type="transmembrane region" description="Helical" evidence="5">
    <location>
        <begin position="76"/>
        <end position="99"/>
    </location>
</feature>
<feature type="transmembrane region" description="Helical" evidence="5">
    <location>
        <begin position="356"/>
        <end position="375"/>
    </location>
</feature>
<dbReference type="InterPro" id="IPR024371">
    <property type="entry name" value="AcetylCoA_trans_1-like"/>
</dbReference>
<evidence type="ECO:0000313" key="6">
    <source>
        <dbReference type="EMBL" id="QSL64609.1"/>
    </source>
</evidence>
<dbReference type="Pfam" id="PF13000">
    <property type="entry name" value="Acatn"/>
    <property type="match status" value="3"/>
</dbReference>
<proteinExistence type="predicted"/>
<accession>A0A899FZA6</accession>
<evidence type="ECO:0000256" key="3">
    <source>
        <dbReference type="ARBA" id="ARBA00022989"/>
    </source>
</evidence>
<evidence type="ECO:0000256" key="4">
    <source>
        <dbReference type="ARBA" id="ARBA00023136"/>
    </source>
</evidence>
<evidence type="ECO:0008006" key="8">
    <source>
        <dbReference type="Google" id="ProtNLM"/>
    </source>
</evidence>
<feature type="transmembrane region" description="Helical" evidence="5">
    <location>
        <begin position="173"/>
        <end position="195"/>
    </location>
</feature>
<feature type="transmembrane region" description="Helical" evidence="5">
    <location>
        <begin position="290"/>
        <end position="307"/>
    </location>
</feature>
<dbReference type="GO" id="GO:0016020">
    <property type="term" value="C:membrane"/>
    <property type="evidence" value="ECO:0007669"/>
    <property type="project" value="UniProtKB-SubCell"/>
</dbReference>
<feature type="transmembrane region" description="Helical" evidence="5">
    <location>
        <begin position="207"/>
        <end position="233"/>
    </location>
</feature>
<keyword evidence="7" id="KW-1185">Reference proteome</keyword>
<keyword evidence="2 5" id="KW-0812">Transmembrane</keyword>
<evidence type="ECO:0000256" key="1">
    <source>
        <dbReference type="ARBA" id="ARBA00004141"/>
    </source>
</evidence>
<reference evidence="6" key="1">
    <citation type="submission" date="2020-06" db="EMBL/GenBank/DDBJ databases">
        <title>Genomes of multiple members of Pneumocystis genus reveal paths to human pathogen Pneumocystis jirovecii.</title>
        <authorList>
            <person name="Cisse O.H."/>
            <person name="Ma L."/>
            <person name="Dekker J."/>
            <person name="Khil P."/>
            <person name="Jo J."/>
            <person name="Brenchley J."/>
            <person name="Blair R."/>
            <person name="Pahar B."/>
            <person name="Chabe M."/>
            <person name="Van Rompay K.A."/>
            <person name="Keesler R."/>
            <person name="Sukura A."/>
            <person name="Hirsch V."/>
            <person name="Kutty G."/>
            <person name="Liu Y."/>
            <person name="Peng L."/>
            <person name="Chen J."/>
            <person name="Song J."/>
            <person name="Weissenbacher-Lang C."/>
            <person name="Xu J."/>
            <person name="Upham N.S."/>
            <person name="Stajich J.E."/>
            <person name="Cuomo C.A."/>
            <person name="Cushion M.T."/>
            <person name="Kovacs J.A."/>
        </authorList>
    </citation>
    <scope>NUCLEOTIDE SEQUENCE</scope>
    <source>
        <strain evidence="6">2A</strain>
    </source>
</reference>
<dbReference type="EMBL" id="CP054534">
    <property type="protein sequence ID" value="QSL64609.1"/>
    <property type="molecule type" value="Genomic_DNA"/>
</dbReference>
<keyword evidence="4 5" id="KW-0472">Membrane</keyword>
<dbReference type="InterPro" id="IPR036259">
    <property type="entry name" value="MFS_trans_sf"/>
</dbReference>
<dbReference type="AlphaFoldDB" id="A0A899FZA6"/>
<dbReference type="OrthoDB" id="6415790at2759"/>
<feature type="transmembrane region" description="Helical" evidence="5">
    <location>
        <begin position="105"/>
        <end position="122"/>
    </location>
</feature>
<keyword evidence="3 5" id="KW-1133">Transmembrane helix</keyword>
<dbReference type="FunFam" id="1.20.1250.20:FF:000289">
    <property type="entry name" value="Acetyl-coenzyme A transporter 1"/>
    <property type="match status" value="1"/>
</dbReference>
<dbReference type="SUPFAM" id="SSF103473">
    <property type="entry name" value="MFS general substrate transporter"/>
    <property type="match status" value="1"/>
</dbReference>
<dbReference type="GO" id="GO:0035348">
    <property type="term" value="P:acetyl-CoA transmembrane transport"/>
    <property type="evidence" value="ECO:0007669"/>
    <property type="project" value="InterPro"/>
</dbReference>
<name>A0A899FZA6_9ASCO</name>
<dbReference type="Gene3D" id="1.20.1250.20">
    <property type="entry name" value="MFS general substrate transporter like domains"/>
    <property type="match status" value="1"/>
</dbReference>
<evidence type="ECO:0000313" key="7">
    <source>
        <dbReference type="Proteomes" id="UP000663699"/>
    </source>
</evidence>
<feature type="transmembrane region" description="Helical" evidence="5">
    <location>
        <begin position="387"/>
        <end position="407"/>
    </location>
</feature>
<feature type="transmembrane region" description="Helical" evidence="5">
    <location>
        <begin position="261"/>
        <end position="278"/>
    </location>
</feature>